<feature type="compositionally biased region" description="Basic and acidic residues" evidence="1">
    <location>
        <begin position="182"/>
        <end position="202"/>
    </location>
</feature>
<organism evidence="2 3">
    <name type="scientific">Glomus cerebriforme</name>
    <dbReference type="NCBI Taxonomy" id="658196"/>
    <lineage>
        <taxon>Eukaryota</taxon>
        <taxon>Fungi</taxon>
        <taxon>Fungi incertae sedis</taxon>
        <taxon>Mucoromycota</taxon>
        <taxon>Glomeromycotina</taxon>
        <taxon>Glomeromycetes</taxon>
        <taxon>Glomerales</taxon>
        <taxon>Glomeraceae</taxon>
        <taxon>Glomus</taxon>
    </lineage>
</organism>
<feature type="region of interest" description="Disordered" evidence="1">
    <location>
        <begin position="274"/>
        <end position="333"/>
    </location>
</feature>
<reference evidence="2 3" key="1">
    <citation type="submission" date="2018-06" db="EMBL/GenBank/DDBJ databases">
        <title>Comparative genomics reveals the genomic features of Rhizophagus irregularis, R. cerebriforme, R. diaphanum and Gigaspora rosea, and their symbiotic lifestyle signature.</title>
        <authorList>
            <person name="Morin E."/>
            <person name="San Clemente H."/>
            <person name="Chen E.C.H."/>
            <person name="De La Providencia I."/>
            <person name="Hainaut M."/>
            <person name="Kuo A."/>
            <person name="Kohler A."/>
            <person name="Murat C."/>
            <person name="Tang N."/>
            <person name="Roy S."/>
            <person name="Loubradou J."/>
            <person name="Henrissat B."/>
            <person name="Grigoriev I.V."/>
            <person name="Corradi N."/>
            <person name="Roux C."/>
            <person name="Martin F.M."/>
        </authorList>
    </citation>
    <scope>NUCLEOTIDE SEQUENCE [LARGE SCALE GENOMIC DNA]</scope>
    <source>
        <strain evidence="2 3">DAOM 227022</strain>
    </source>
</reference>
<evidence type="ECO:0000256" key="1">
    <source>
        <dbReference type="SAM" id="MobiDB-lite"/>
    </source>
</evidence>
<protein>
    <submittedName>
        <fullName evidence="2">Uncharacterized protein</fullName>
    </submittedName>
</protein>
<keyword evidence="3" id="KW-1185">Reference proteome</keyword>
<accession>A0A397TMN0</accession>
<name>A0A397TMN0_9GLOM</name>
<dbReference type="Proteomes" id="UP000265703">
    <property type="component" value="Unassembled WGS sequence"/>
</dbReference>
<feature type="compositionally biased region" description="Basic and acidic residues" evidence="1">
    <location>
        <begin position="275"/>
        <end position="288"/>
    </location>
</feature>
<gene>
    <name evidence="2" type="ORF">C1645_755832</name>
</gene>
<feature type="region of interest" description="Disordered" evidence="1">
    <location>
        <begin position="182"/>
        <end position="207"/>
    </location>
</feature>
<comment type="caution">
    <text evidence="2">The sequence shown here is derived from an EMBL/GenBank/DDBJ whole genome shotgun (WGS) entry which is preliminary data.</text>
</comment>
<evidence type="ECO:0000313" key="3">
    <source>
        <dbReference type="Proteomes" id="UP000265703"/>
    </source>
</evidence>
<feature type="region of interest" description="Disordered" evidence="1">
    <location>
        <begin position="345"/>
        <end position="367"/>
    </location>
</feature>
<sequence>MGATISTYTDKFYDEKIVSVDTKNFNFWEWSEQEKFLRRKNLWHELKQGNRTNPVASSERVGGIVSVFYEEALDHQTHKLEEAYEQNQRDSITIDELKAKLAAVSKTPTSLNQKNKVHNSAKKEPIVIEDEDITISSTRKGSTSTIDTNDTVERIAIANAESSYMTPINDQLPNREVVHIETDKENPKPQPTEEVRKPDESSKKKKLKKKEFTPYIITGHTVPPKLKTNIRDIMLYDIPGSWDAEQITEAINKSLGSLIKATLRKQGKYYSVKATTHDNYKQRQENKKKAGGKNNKKSDSNKKDSGKKKLKDTSSLSKKNSGKKRGGSKQDSVVDILAKALAKIMVGHEKSESRKGKKNKACGSSRS</sequence>
<dbReference type="EMBL" id="QKYT01000050">
    <property type="protein sequence ID" value="RIA96144.1"/>
    <property type="molecule type" value="Genomic_DNA"/>
</dbReference>
<dbReference type="OrthoDB" id="2489729at2759"/>
<dbReference type="AlphaFoldDB" id="A0A397TMN0"/>
<evidence type="ECO:0000313" key="2">
    <source>
        <dbReference type="EMBL" id="RIA96144.1"/>
    </source>
</evidence>
<proteinExistence type="predicted"/>